<sequence length="868" mass="98215">MAVAAPSSTLSRTTSPPPPPFPLLLSLSSSSSSGARRRRLRSSPSPSSPPSSSSSWASSRRIRCSLDRQTLFSRIAPIYDNLNDVLTLGQHRIWKRMAVSWSDAKMGDRVLDLCCGSGDLTFLLSQKVGTDGEVIALDFSRVPLSIASTRQEQYWKACYKNIKWVEGDALDLPFMDCYFDAITVGYGLRNLVDKPKAMQEIFRVLKPGSRASILDFNKSSSTFISSFQNWAIDNAVVPLASRYGLAEEYEYLKGSIAEFLTGKELENLAKHAGFSEAKHYEIAGGLMGNLVATRDKQVHCAPKKKKQKNKTKTKTKSRELFIYLFISLYSEALHRSRLRIEKASDREKRFRRRRRRRRFSAMSSPAPAPAPGALEWKLSQVLGEPLPGEKLEDGDTISAMEFDCRGNYLAVGDYRGRIILFEGTERDHLGSRNELESRDYPATARPIYTYKTEFQSHELEFDYLNSLEIGEKINKLRWCAQPNSSLFILSTNDRTIKLWKASENKLKKDKEAKPSLCIPSENALLAEKSFLVGEAERVTRNGYYLEWRNKKPRNTSPTSEEGPEKVVDIGDTTTAKCRRIYSHAHDYNINSISNNSDGETFISADDLRINLWNLEISNQCFNIIDMKPFDMEDLVEVITSAEFHPSYCNLLAYSSSRGFIRLVDLRQSAVCDQNVRILRDRENKKSGTFFSEIISSISDIKFPKDGRYILSRDYMNLKMWDLHMESSPIATFNVHEYLRSKLLELYSADSVFDKFGCCISKDGRRFASGSYSNNFRVFSRDGGPDDGITLQASRNPNRTPHINSLPKAAGLLTSFARGLSRRGHDIPSPDNNEEIPCDLKSKLTHLAWHPTTNLIVCAAKSSLYMYYA</sequence>
<dbReference type="Gene3D" id="2.130.10.10">
    <property type="entry name" value="YVTN repeat-like/Quinoprotein amine dehydrogenase"/>
    <property type="match status" value="2"/>
</dbReference>
<reference evidence="8" key="2">
    <citation type="submission" date="2025-08" db="UniProtKB">
        <authorList>
            <consortium name="RefSeq"/>
        </authorList>
    </citation>
    <scope>IDENTIFICATION</scope>
    <source>
        <tissue evidence="8">Leaf</tissue>
    </source>
</reference>
<dbReference type="InterPro" id="IPR015943">
    <property type="entry name" value="WD40/YVTN_repeat-like_dom_sf"/>
</dbReference>
<dbReference type="HAMAP" id="MF_01982">
    <property type="entry name" value="MenG_phylloquinone_subfam"/>
    <property type="match status" value="1"/>
</dbReference>
<dbReference type="InterPro" id="IPR001680">
    <property type="entry name" value="WD40_rpt"/>
</dbReference>
<feature type="region of interest" description="Disordered" evidence="6">
    <location>
        <begin position="349"/>
        <end position="368"/>
    </location>
</feature>
<keyword evidence="5" id="KW-0808">Transferase</keyword>
<dbReference type="InterPro" id="IPR004033">
    <property type="entry name" value="UbiE/COQ5_MeTrFase"/>
</dbReference>
<dbReference type="AlphaFoldDB" id="A0A6P5EZT6"/>
<dbReference type="Pfam" id="PF00400">
    <property type="entry name" value="WD40"/>
    <property type="match status" value="1"/>
</dbReference>
<dbReference type="PROSITE" id="PS51608">
    <property type="entry name" value="SAM_MT_UBIE"/>
    <property type="match status" value="1"/>
</dbReference>
<keyword evidence="5" id="KW-0949">S-adenosyl-L-methionine</keyword>
<evidence type="ECO:0000256" key="6">
    <source>
        <dbReference type="SAM" id="MobiDB-lite"/>
    </source>
</evidence>
<comment type="similarity">
    <text evidence="5">Belongs to the class I-like SAM-binding methyltransferase superfamily. MenG/UbiE family.</text>
</comment>
<keyword evidence="5" id="KW-0934">Plastid</keyword>
<comment type="function">
    <text evidence="5">Involved in the biosynthesis of phylloquinone (vitamin K1). Methyltransferase required for the conversion of 2-phytyl-1,4-beta-naphthoquinol to phylloquinol.</text>
</comment>
<keyword evidence="5" id="KW-0489">Methyltransferase</keyword>
<dbReference type="Proteomes" id="UP000515123">
    <property type="component" value="Linkage group 5"/>
</dbReference>
<protein>
    <recommendedName>
        <fullName evidence="5">2-phytyl-1,4-beta-naphthoquinone methyltransferase, chloroplastic</fullName>
        <ecNumber evidence="5">2.1.1.329</ecNumber>
    </recommendedName>
    <alternativeName>
        <fullName evidence="5">Demethylphylloquinone methyltransferase</fullName>
    </alternativeName>
    <alternativeName>
        <fullName evidence="5">Menaquinone biosynthesis methyltransferase ubiE-like protein</fullName>
    </alternativeName>
</protein>
<dbReference type="HAMAP" id="MF_01813">
    <property type="entry name" value="MenG_UbiE_methyltr"/>
    <property type="match status" value="1"/>
</dbReference>
<dbReference type="RefSeq" id="XP_020089069.1">
    <property type="nucleotide sequence ID" value="XM_020233480.1"/>
</dbReference>
<keyword evidence="2" id="KW-0853">WD repeat</keyword>
<dbReference type="PANTHER" id="PTHR11871">
    <property type="entry name" value="PROTEIN PHOSPHATASE PP2A REGULATORY SUBUNIT B"/>
    <property type="match status" value="1"/>
</dbReference>
<keyword evidence="7" id="KW-1185">Reference proteome</keyword>
<accession>A0A6P5EZT6</accession>
<dbReference type="SMART" id="SM00320">
    <property type="entry name" value="WD40"/>
    <property type="match status" value="7"/>
</dbReference>
<dbReference type="GeneID" id="109710741"/>
<dbReference type="SUPFAM" id="SSF50978">
    <property type="entry name" value="WD40 repeat-like"/>
    <property type="match status" value="1"/>
</dbReference>
<dbReference type="GO" id="GO:0042372">
    <property type="term" value="P:phylloquinone biosynthetic process"/>
    <property type="evidence" value="ECO:0007669"/>
    <property type="project" value="UniProtKB-UniRule"/>
</dbReference>
<proteinExistence type="inferred from homology"/>
<dbReference type="NCBIfam" id="TIGR01934">
    <property type="entry name" value="MenG_MenH_UbiE"/>
    <property type="match status" value="1"/>
</dbReference>
<dbReference type="OrthoDB" id="6329284at2759"/>
<comment type="function">
    <text evidence="4">The B regulatory subunit may modulate substrate selectivity and catalytic activity, and may also direct the localization of the catalytic enzyme to a particular subcellular compartment.</text>
</comment>
<dbReference type="GO" id="GO:0019888">
    <property type="term" value="F:protein phosphatase regulator activity"/>
    <property type="evidence" value="ECO:0007669"/>
    <property type="project" value="InterPro"/>
</dbReference>
<evidence type="ECO:0000313" key="7">
    <source>
        <dbReference type="Proteomes" id="UP000515123"/>
    </source>
</evidence>
<feature type="region of interest" description="Disordered" evidence="6">
    <location>
        <begin position="1"/>
        <end position="57"/>
    </location>
</feature>
<dbReference type="InterPro" id="IPR032904">
    <property type="entry name" value="MenG"/>
</dbReference>
<dbReference type="CDD" id="cd02440">
    <property type="entry name" value="AdoMet_MTases"/>
    <property type="match status" value="1"/>
</dbReference>
<dbReference type="Gene3D" id="3.40.50.150">
    <property type="entry name" value="Vaccinia Virus protein VP39"/>
    <property type="match status" value="1"/>
</dbReference>
<comment type="similarity">
    <text evidence="1">Belongs to the phosphatase 2A regulatory subunit B family.</text>
</comment>
<evidence type="ECO:0000313" key="8">
    <source>
        <dbReference type="RefSeq" id="XP_020089069.1"/>
    </source>
</evidence>
<dbReference type="GO" id="GO:0000159">
    <property type="term" value="C:protein phosphatase type 2A complex"/>
    <property type="evidence" value="ECO:0007669"/>
    <property type="project" value="InterPro"/>
</dbReference>
<evidence type="ECO:0000256" key="1">
    <source>
        <dbReference type="ARBA" id="ARBA00008259"/>
    </source>
</evidence>
<reference evidence="7" key="1">
    <citation type="journal article" date="2015" name="Nat. Genet.">
        <title>The pineapple genome and the evolution of CAM photosynthesis.</title>
        <authorList>
            <person name="Ming R."/>
            <person name="VanBuren R."/>
            <person name="Wai C.M."/>
            <person name="Tang H."/>
            <person name="Schatz M.C."/>
            <person name="Bowers J.E."/>
            <person name="Lyons E."/>
            <person name="Wang M.L."/>
            <person name="Chen J."/>
            <person name="Biggers E."/>
            <person name="Zhang J."/>
            <person name="Huang L."/>
            <person name="Zhang L."/>
            <person name="Miao W."/>
            <person name="Zhang J."/>
            <person name="Ye Z."/>
            <person name="Miao C."/>
            <person name="Lin Z."/>
            <person name="Wang H."/>
            <person name="Zhou H."/>
            <person name="Yim W.C."/>
            <person name="Priest H.D."/>
            <person name="Zheng C."/>
            <person name="Woodhouse M."/>
            <person name="Edger P.P."/>
            <person name="Guyot R."/>
            <person name="Guo H.B."/>
            <person name="Guo H."/>
            <person name="Zheng G."/>
            <person name="Singh R."/>
            <person name="Sharma A."/>
            <person name="Min X."/>
            <person name="Zheng Y."/>
            <person name="Lee H."/>
            <person name="Gurtowski J."/>
            <person name="Sedlazeck F.J."/>
            <person name="Harkess A."/>
            <person name="McKain M.R."/>
            <person name="Liao Z."/>
            <person name="Fang J."/>
            <person name="Liu J."/>
            <person name="Zhang X."/>
            <person name="Zhang Q."/>
            <person name="Hu W."/>
            <person name="Qin Y."/>
            <person name="Wang K."/>
            <person name="Chen L.Y."/>
            <person name="Shirley N."/>
            <person name="Lin Y.R."/>
            <person name="Liu L.Y."/>
            <person name="Hernandez A.G."/>
            <person name="Wright C.L."/>
            <person name="Bulone V."/>
            <person name="Tuskan G.A."/>
            <person name="Heath K."/>
            <person name="Zee F."/>
            <person name="Moore P.H."/>
            <person name="Sunkar R."/>
            <person name="Leebens-Mack J.H."/>
            <person name="Mockler T."/>
            <person name="Bennetzen J.L."/>
            <person name="Freeling M."/>
            <person name="Sankoff D."/>
            <person name="Paterson A.H."/>
            <person name="Zhu X."/>
            <person name="Yang X."/>
            <person name="Smith J.A."/>
            <person name="Cushman J.C."/>
            <person name="Paull R.E."/>
            <person name="Yu Q."/>
        </authorList>
    </citation>
    <scope>NUCLEOTIDE SEQUENCE [LARGE SCALE GENOMIC DNA]</scope>
    <source>
        <strain evidence="7">cv. F153</strain>
    </source>
</reference>
<comment type="catalytic activity">
    <reaction evidence="5">
        <text>demethylphylloquinol + S-adenosyl-L-methionine = phylloquinol + S-adenosyl-L-homocysteine + H(+)</text>
        <dbReference type="Rhea" id="RHEA:40551"/>
        <dbReference type="ChEBI" id="CHEBI:15378"/>
        <dbReference type="ChEBI" id="CHEBI:28433"/>
        <dbReference type="ChEBI" id="CHEBI:57856"/>
        <dbReference type="ChEBI" id="CHEBI:59789"/>
        <dbReference type="ChEBI" id="CHEBI:87844"/>
        <dbReference type="EC" id="2.1.1.329"/>
    </reaction>
</comment>
<dbReference type="Pfam" id="PF01209">
    <property type="entry name" value="Ubie_methyltran"/>
    <property type="match status" value="1"/>
</dbReference>
<keyword evidence="5" id="KW-0150">Chloroplast</keyword>
<gene>
    <name evidence="8" type="primary">LOC109710741</name>
    <name evidence="5" type="synonym">MENG</name>
</gene>
<dbReference type="InterPro" id="IPR000009">
    <property type="entry name" value="PP2A_PR55"/>
</dbReference>
<evidence type="ECO:0000256" key="5">
    <source>
        <dbReference type="HAMAP-Rule" id="MF_03192"/>
    </source>
</evidence>
<dbReference type="PRINTS" id="PR00600">
    <property type="entry name" value="PP2APR55"/>
</dbReference>
<feature type="compositionally biased region" description="Low complexity" evidence="6">
    <location>
        <begin position="42"/>
        <end position="57"/>
    </location>
</feature>
<evidence type="ECO:0000256" key="4">
    <source>
        <dbReference type="ARBA" id="ARBA00034298"/>
    </source>
</evidence>
<evidence type="ECO:0000256" key="2">
    <source>
        <dbReference type="ARBA" id="ARBA00022574"/>
    </source>
</evidence>
<organism evidence="7 8">
    <name type="scientific">Ananas comosus</name>
    <name type="common">Pineapple</name>
    <name type="synonym">Ananas ananas</name>
    <dbReference type="NCBI Taxonomy" id="4615"/>
    <lineage>
        <taxon>Eukaryota</taxon>
        <taxon>Viridiplantae</taxon>
        <taxon>Streptophyta</taxon>
        <taxon>Embryophyta</taxon>
        <taxon>Tracheophyta</taxon>
        <taxon>Spermatophyta</taxon>
        <taxon>Magnoliopsida</taxon>
        <taxon>Liliopsida</taxon>
        <taxon>Poales</taxon>
        <taxon>Bromeliaceae</taxon>
        <taxon>Bromelioideae</taxon>
        <taxon>Ananas</taxon>
    </lineage>
</organism>
<feature type="compositionally biased region" description="Low complexity" evidence="6">
    <location>
        <begin position="1"/>
        <end position="14"/>
    </location>
</feature>
<name>A0A6P5EZT6_ANACO</name>
<dbReference type="GO" id="GO:0009507">
    <property type="term" value="C:chloroplast"/>
    <property type="evidence" value="ECO:0007669"/>
    <property type="project" value="UniProtKB-SubCell"/>
</dbReference>
<feature type="compositionally biased region" description="Low complexity" evidence="6">
    <location>
        <begin position="23"/>
        <end position="34"/>
    </location>
</feature>
<dbReference type="InterPro" id="IPR029063">
    <property type="entry name" value="SAM-dependent_MTases_sf"/>
</dbReference>
<keyword evidence="3" id="KW-0677">Repeat</keyword>
<dbReference type="InterPro" id="IPR036322">
    <property type="entry name" value="WD40_repeat_dom_sf"/>
</dbReference>
<comment type="subcellular location">
    <subcellularLocation>
        <location evidence="5">Plastid</location>
        <location evidence="5">Chloroplast</location>
    </subcellularLocation>
</comment>
<dbReference type="GO" id="GO:0052624">
    <property type="term" value="F:2-phytyl-1,4-naphthoquinone methyltransferase activity"/>
    <property type="evidence" value="ECO:0007669"/>
    <property type="project" value="UniProtKB-UniRule"/>
</dbReference>
<dbReference type="GO" id="GO:0032259">
    <property type="term" value="P:methylation"/>
    <property type="evidence" value="ECO:0007669"/>
    <property type="project" value="UniProtKB-KW"/>
</dbReference>
<dbReference type="NCBIfam" id="NF001244">
    <property type="entry name" value="PRK00216.1-5"/>
    <property type="match status" value="1"/>
</dbReference>
<dbReference type="EC" id="2.1.1.329" evidence="5"/>
<feature type="compositionally biased region" description="Basic residues" evidence="6">
    <location>
        <begin position="349"/>
        <end position="359"/>
    </location>
</feature>
<dbReference type="SUPFAM" id="SSF53335">
    <property type="entry name" value="S-adenosyl-L-methionine-dependent methyltransferases"/>
    <property type="match status" value="1"/>
</dbReference>
<evidence type="ECO:0000256" key="3">
    <source>
        <dbReference type="ARBA" id="ARBA00022737"/>
    </source>
</evidence>